<dbReference type="Pfam" id="PF00903">
    <property type="entry name" value="Glyoxalase"/>
    <property type="match status" value="1"/>
</dbReference>
<protein>
    <submittedName>
        <fullName evidence="2">Catechol 2,3-dioxygenase-like lactoylglutathione lyase family enzyme</fullName>
    </submittedName>
</protein>
<evidence type="ECO:0000259" key="1">
    <source>
        <dbReference type="PROSITE" id="PS51819"/>
    </source>
</evidence>
<keyword evidence="2" id="KW-0560">Oxidoreductase</keyword>
<sequence>MMPQSPRFAFSHVGVTVPDVALAIDWYTTTLGMYLLVGPLEVLEDDGPLGKAATGIYGVGFTRFQFAHLAGIDGIGIELFEFDSPKSVRRNDNFEFWMGGIYHFSLTAPDVSGMVDLIVAAGGRQRSEILVINEEKDYSLVYCEDPWGTVIELCSHPYSQLWAG</sequence>
<evidence type="ECO:0000313" key="3">
    <source>
        <dbReference type="Proteomes" id="UP000524237"/>
    </source>
</evidence>
<dbReference type="PROSITE" id="PS51819">
    <property type="entry name" value="VOC"/>
    <property type="match status" value="1"/>
</dbReference>
<organism evidence="2 3">
    <name type="scientific">Alpinimonas psychrophila</name>
    <dbReference type="NCBI Taxonomy" id="748908"/>
    <lineage>
        <taxon>Bacteria</taxon>
        <taxon>Bacillati</taxon>
        <taxon>Actinomycetota</taxon>
        <taxon>Actinomycetes</taxon>
        <taxon>Micrococcales</taxon>
        <taxon>Microbacteriaceae</taxon>
        <taxon>Alpinimonas</taxon>
    </lineage>
</organism>
<accession>A0A7W3JUS6</accession>
<dbReference type="Gene3D" id="3.10.180.10">
    <property type="entry name" value="2,3-Dihydroxybiphenyl 1,2-Dioxygenase, domain 1"/>
    <property type="match status" value="1"/>
</dbReference>
<keyword evidence="3" id="KW-1185">Reference proteome</keyword>
<reference evidence="2 3" key="1">
    <citation type="submission" date="2020-07" db="EMBL/GenBank/DDBJ databases">
        <title>Sequencing the genomes of 1000 actinobacteria strains.</title>
        <authorList>
            <person name="Klenk H.-P."/>
        </authorList>
    </citation>
    <scope>NUCLEOTIDE SEQUENCE [LARGE SCALE GENOMIC DNA]</scope>
    <source>
        <strain evidence="2 3">DSM 23737</strain>
    </source>
</reference>
<keyword evidence="2" id="KW-0456">Lyase</keyword>
<name>A0A7W3JUS6_9MICO</name>
<proteinExistence type="predicted"/>
<dbReference type="InterPro" id="IPR037523">
    <property type="entry name" value="VOC_core"/>
</dbReference>
<comment type="caution">
    <text evidence="2">The sequence shown here is derived from an EMBL/GenBank/DDBJ whole genome shotgun (WGS) entry which is preliminary data.</text>
</comment>
<dbReference type="AlphaFoldDB" id="A0A7W3JUS6"/>
<dbReference type="GO" id="GO:0051213">
    <property type="term" value="F:dioxygenase activity"/>
    <property type="evidence" value="ECO:0007669"/>
    <property type="project" value="UniProtKB-KW"/>
</dbReference>
<dbReference type="InterPro" id="IPR004360">
    <property type="entry name" value="Glyas_Fos-R_dOase_dom"/>
</dbReference>
<dbReference type="Proteomes" id="UP000524237">
    <property type="component" value="Unassembled WGS sequence"/>
</dbReference>
<dbReference type="EMBL" id="JACGWU010000006">
    <property type="protein sequence ID" value="MBA8829661.1"/>
    <property type="molecule type" value="Genomic_DNA"/>
</dbReference>
<keyword evidence="2" id="KW-0223">Dioxygenase</keyword>
<dbReference type="GO" id="GO:0016829">
    <property type="term" value="F:lyase activity"/>
    <property type="evidence" value="ECO:0007669"/>
    <property type="project" value="UniProtKB-KW"/>
</dbReference>
<evidence type="ECO:0000313" key="2">
    <source>
        <dbReference type="EMBL" id="MBA8829661.1"/>
    </source>
</evidence>
<dbReference type="InterPro" id="IPR029068">
    <property type="entry name" value="Glyas_Bleomycin-R_OHBP_Dase"/>
</dbReference>
<feature type="domain" description="VOC" evidence="1">
    <location>
        <begin position="9"/>
        <end position="156"/>
    </location>
</feature>
<gene>
    <name evidence="2" type="ORF">FB555_001777</name>
</gene>
<dbReference type="SUPFAM" id="SSF54593">
    <property type="entry name" value="Glyoxalase/Bleomycin resistance protein/Dihydroxybiphenyl dioxygenase"/>
    <property type="match status" value="1"/>
</dbReference>